<dbReference type="AlphaFoldDB" id="A0A4Y8D4L9"/>
<gene>
    <name evidence="1" type="ORF">BOTCAL_0153g00030</name>
</gene>
<comment type="caution">
    <text evidence="1">The sequence shown here is derived from an EMBL/GenBank/DDBJ whole genome shotgun (WGS) entry which is preliminary data.</text>
</comment>
<keyword evidence="2" id="KW-1185">Reference proteome</keyword>
<evidence type="ECO:0000313" key="1">
    <source>
        <dbReference type="EMBL" id="TEY63633.1"/>
    </source>
</evidence>
<dbReference type="STRING" id="38488.A0A4Y8D4L9"/>
<proteinExistence type="predicted"/>
<organism evidence="1 2">
    <name type="scientific">Botryotinia calthae</name>
    <dbReference type="NCBI Taxonomy" id="38488"/>
    <lineage>
        <taxon>Eukaryota</taxon>
        <taxon>Fungi</taxon>
        <taxon>Dikarya</taxon>
        <taxon>Ascomycota</taxon>
        <taxon>Pezizomycotina</taxon>
        <taxon>Leotiomycetes</taxon>
        <taxon>Helotiales</taxon>
        <taxon>Sclerotiniaceae</taxon>
        <taxon>Botryotinia</taxon>
    </lineage>
</organism>
<sequence length="303" mass="34215">MESDANPEDELCYNAGRQHRVVVEGDDECQLHLCGGSEHGTIYASNVSQRFPQSFRCWLILRRNDNLRSCSSVFWCIRRPHVILWCSNRVLERCAIIHPVQSGHKLCKWAKKTYTPQQWDDLARSEYPRYTGTADTLVKYKNLEDQLAQWSNVLGLTFSYNSTKNPEASYTKIIYKDESKLIEYSAQEVGHFSLFHEVQVLDLSGLMRVTTTTTTTVATTTTCVTSATIIQQTLQALRLAVARRRCGGSSCTGPTLLSASLGQHAQHRIPTTPSVCEVIEKISRSLMLSPTIWFICLDSDSLQ</sequence>
<name>A0A4Y8D4L9_9HELO</name>
<protein>
    <submittedName>
        <fullName evidence="1">Uncharacterized protein</fullName>
    </submittedName>
</protein>
<reference evidence="1 2" key="1">
    <citation type="submission" date="2017-11" db="EMBL/GenBank/DDBJ databases">
        <title>Comparative genomics of Botrytis spp.</title>
        <authorList>
            <person name="Valero-Jimenez C.A."/>
            <person name="Tapia P."/>
            <person name="Veloso J."/>
            <person name="Silva-Moreno E."/>
            <person name="Staats M."/>
            <person name="Valdes J.H."/>
            <person name="Van Kan J.A.L."/>
        </authorList>
    </citation>
    <scope>NUCLEOTIDE SEQUENCE [LARGE SCALE GENOMIC DNA]</scope>
    <source>
        <strain evidence="1 2">MUCL2830</strain>
    </source>
</reference>
<dbReference type="OrthoDB" id="2425929at2759"/>
<evidence type="ECO:0000313" key="2">
    <source>
        <dbReference type="Proteomes" id="UP000297299"/>
    </source>
</evidence>
<dbReference type="Proteomes" id="UP000297299">
    <property type="component" value="Unassembled WGS sequence"/>
</dbReference>
<accession>A0A4Y8D4L9</accession>
<dbReference type="EMBL" id="PHWZ01000153">
    <property type="protein sequence ID" value="TEY63633.1"/>
    <property type="molecule type" value="Genomic_DNA"/>
</dbReference>